<evidence type="ECO:0000256" key="1">
    <source>
        <dbReference type="ARBA" id="ARBA00022737"/>
    </source>
</evidence>
<dbReference type="Gene3D" id="1.25.40.10">
    <property type="entry name" value="Tetratricopeptide repeat domain"/>
    <property type="match status" value="1"/>
</dbReference>
<accession>A0A835HLA1</accession>
<dbReference type="PANTHER" id="PTHR47926:SF468">
    <property type="entry name" value="PENTATRICOPEPTIDE REPEAT-CONTAINING PROTEIN"/>
    <property type="match status" value="1"/>
</dbReference>
<reference evidence="3 4" key="1">
    <citation type="submission" date="2020-10" db="EMBL/GenBank/DDBJ databases">
        <title>The Coptis chinensis genome and diversification of protoberbering-type alkaloids.</title>
        <authorList>
            <person name="Wang B."/>
            <person name="Shu S."/>
            <person name="Song C."/>
            <person name="Liu Y."/>
        </authorList>
    </citation>
    <scope>NUCLEOTIDE SEQUENCE [LARGE SCALE GENOMIC DNA]</scope>
    <source>
        <strain evidence="3">HL-2020</strain>
        <tissue evidence="3">Leaf</tissue>
    </source>
</reference>
<dbReference type="InterPro" id="IPR046960">
    <property type="entry name" value="PPR_At4g14850-like_plant"/>
</dbReference>
<dbReference type="Proteomes" id="UP000631114">
    <property type="component" value="Unassembled WGS sequence"/>
</dbReference>
<dbReference type="Pfam" id="PF20431">
    <property type="entry name" value="E_motif"/>
    <property type="match status" value="1"/>
</dbReference>
<dbReference type="InterPro" id="IPR011990">
    <property type="entry name" value="TPR-like_helical_dom_sf"/>
</dbReference>
<dbReference type="PROSITE" id="PS51375">
    <property type="entry name" value="PPR"/>
    <property type="match status" value="1"/>
</dbReference>
<dbReference type="FunFam" id="1.25.40.10:FF:000090">
    <property type="entry name" value="Pentatricopeptide repeat-containing protein, chloroplastic"/>
    <property type="match status" value="1"/>
</dbReference>
<dbReference type="AlphaFoldDB" id="A0A835HLA1"/>
<sequence>MVRCYGMNESANDAVGMFSDMVDSGIQPDGISFISVLSACSHAGLVDKGWELFRKMANYGVDRWEEHYACMVDLLGMAGQLNKALELIESMPVKGGKDVYGALLGACRIHNNIDLAERLFVLDSQNAGRYIILAKMYEDAGRWTDAAGVRKALREKQIKKQPGCSAVEVDCILHTFGVEDESHPLKGQIFDTLEQLEKIIEEDLIE</sequence>
<evidence type="ECO:0000313" key="3">
    <source>
        <dbReference type="EMBL" id="KAF9600407.1"/>
    </source>
</evidence>
<dbReference type="InterPro" id="IPR002885">
    <property type="entry name" value="PPR_rpt"/>
</dbReference>
<dbReference type="NCBIfam" id="TIGR00756">
    <property type="entry name" value="PPR"/>
    <property type="match status" value="3"/>
</dbReference>
<protein>
    <recommendedName>
        <fullName evidence="5">Pentatricopeptide repeat-containing protein</fullName>
    </recommendedName>
</protein>
<dbReference type="PANTHER" id="PTHR47926">
    <property type="entry name" value="PENTATRICOPEPTIDE REPEAT-CONTAINING PROTEIN"/>
    <property type="match status" value="1"/>
</dbReference>
<keyword evidence="4" id="KW-1185">Reference proteome</keyword>
<dbReference type="InterPro" id="IPR046848">
    <property type="entry name" value="E_motif"/>
</dbReference>
<dbReference type="GO" id="GO:0003723">
    <property type="term" value="F:RNA binding"/>
    <property type="evidence" value="ECO:0007669"/>
    <property type="project" value="InterPro"/>
</dbReference>
<organism evidence="3 4">
    <name type="scientific">Coptis chinensis</name>
    <dbReference type="NCBI Taxonomy" id="261450"/>
    <lineage>
        <taxon>Eukaryota</taxon>
        <taxon>Viridiplantae</taxon>
        <taxon>Streptophyta</taxon>
        <taxon>Embryophyta</taxon>
        <taxon>Tracheophyta</taxon>
        <taxon>Spermatophyta</taxon>
        <taxon>Magnoliopsida</taxon>
        <taxon>Ranunculales</taxon>
        <taxon>Ranunculaceae</taxon>
        <taxon>Coptidoideae</taxon>
        <taxon>Coptis</taxon>
    </lineage>
</organism>
<name>A0A835HLA1_9MAGN</name>
<proteinExistence type="predicted"/>
<comment type="caution">
    <text evidence="3">The sequence shown here is derived from an EMBL/GenBank/DDBJ whole genome shotgun (WGS) entry which is preliminary data.</text>
</comment>
<feature type="repeat" description="PPR" evidence="2">
    <location>
        <begin position="29"/>
        <end position="63"/>
    </location>
</feature>
<evidence type="ECO:0008006" key="5">
    <source>
        <dbReference type="Google" id="ProtNLM"/>
    </source>
</evidence>
<dbReference type="OrthoDB" id="185373at2759"/>
<keyword evidence="1" id="KW-0677">Repeat</keyword>
<gene>
    <name evidence="3" type="ORF">IFM89_009003</name>
</gene>
<dbReference type="EMBL" id="JADFTS010000006">
    <property type="protein sequence ID" value="KAF9600407.1"/>
    <property type="molecule type" value="Genomic_DNA"/>
</dbReference>
<dbReference type="GO" id="GO:0009451">
    <property type="term" value="P:RNA modification"/>
    <property type="evidence" value="ECO:0007669"/>
    <property type="project" value="InterPro"/>
</dbReference>
<evidence type="ECO:0000313" key="4">
    <source>
        <dbReference type="Proteomes" id="UP000631114"/>
    </source>
</evidence>
<dbReference type="Pfam" id="PF01535">
    <property type="entry name" value="PPR"/>
    <property type="match status" value="3"/>
</dbReference>
<evidence type="ECO:0000256" key="2">
    <source>
        <dbReference type="PROSITE-ProRule" id="PRU00708"/>
    </source>
</evidence>